<dbReference type="EMBL" id="JABSTV010001254">
    <property type="protein sequence ID" value="KAH7939160.1"/>
    <property type="molecule type" value="Genomic_DNA"/>
</dbReference>
<dbReference type="Gene3D" id="2.60.40.10">
    <property type="entry name" value="Immunoglobulins"/>
    <property type="match status" value="1"/>
</dbReference>
<comment type="caution">
    <text evidence="3">The sequence shown here is derived from an EMBL/GenBank/DDBJ whole genome shotgun (WGS) entry which is preliminary data.</text>
</comment>
<feature type="domain" description="Fibronectin type-III" evidence="2">
    <location>
        <begin position="144"/>
        <end position="217"/>
    </location>
</feature>
<evidence type="ECO:0000313" key="3">
    <source>
        <dbReference type="EMBL" id="KAH7939160.1"/>
    </source>
</evidence>
<dbReference type="InterPro" id="IPR036116">
    <property type="entry name" value="FN3_sf"/>
</dbReference>
<dbReference type="PROSITE" id="PS50853">
    <property type="entry name" value="FN3"/>
    <property type="match status" value="1"/>
</dbReference>
<reference evidence="3" key="1">
    <citation type="journal article" date="2020" name="Cell">
        <title>Large-Scale Comparative Analyses of Tick Genomes Elucidate Their Genetic Diversity and Vector Capacities.</title>
        <authorList>
            <consortium name="Tick Genome and Microbiome Consortium (TIGMIC)"/>
            <person name="Jia N."/>
            <person name="Wang J."/>
            <person name="Shi W."/>
            <person name="Du L."/>
            <person name="Sun Y."/>
            <person name="Zhan W."/>
            <person name="Jiang J.F."/>
            <person name="Wang Q."/>
            <person name="Zhang B."/>
            <person name="Ji P."/>
            <person name="Bell-Sakyi L."/>
            <person name="Cui X.M."/>
            <person name="Yuan T.T."/>
            <person name="Jiang B.G."/>
            <person name="Yang W.F."/>
            <person name="Lam T.T."/>
            <person name="Chang Q.C."/>
            <person name="Ding S.J."/>
            <person name="Wang X.J."/>
            <person name="Zhu J.G."/>
            <person name="Ruan X.D."/>
            <person name="Zhao L."/>
            <person name="Wei J.T."/>
            <person name="Ye R.Z."/>
            <person name="Que T.C."/>
            <person name="Du C.H."/>
            <person name="Zhou Y.H."/>
            <person name="Cheng J.X."/>
            <person name="Dai P.F."/>
            <person name="Guo W.B."/>
            <person name="Han X.H."/>
            <person name="Huang E.J."/>
            <person name="Li L.F."/>
            <person name="Wei W."/>
            <person name="Gao Y.C."/>
            <person name="Liu J.Z."/>
            <person name="Shao H.Z."/>
            <person name="Wang X."/>
            <person name="Wang C.C."/>
            <person name="Yang T.C."/>
            <person name="Huo Q.B."/>
            <person name="Li W."/>
            <person name="Chen H.Y."/>
            <person name="Chen S.E."/>
            <person name="Zhou L.G."/>
            <person name="Ni X.B."/>
            <person name="Tian J.H."/>
            <person name="Sheng Y."/>
            <person name="Liu T."/>
            <person name="Pan Y.S."/>
            <person name="Xia L.Y."/>
            <person name="Li J."/>
            <person name="Zhao F."/>
            <person name="Cao W.C."/>
        </authorList>
    </citation>
    <scope>NUCLEOTIDE SEQUENCE</scope>
    <source>
        <strain evidence="3">Rsan-2018</strain>
    </source>
</reference>
<reference evidence="3" key="2">
    <citation type="submission" date="2021-09" db="EMBL/GenBank/DDBJ databases">
        <authorList>
            <person name="Jia N."/>
            <person name="Wang J."/>
            <person name="Shi W."/>
            <person name="Du L."/>
            <person name="Sun Y."/>
            <person name="Zhan W."/>
            <person name="Jiang J."/>
            <person name="Wang Q."/>
            <person name="Zhang B."/>
            <person name="Ji P."/>
            <person name="Sakyi L.B."/>
            <person name="Cui X."/>
            <person name="Yuan T."/>
            <person name="Jiang B."/>
            <person name="Yang W."/>
            <person name="Lam T.T.-Y."/>
            <person name="Chang Q."/>
            <person name="Ding S."/>
            <person name="Wang X."/>
            <person name="Zhu J."/>
            <person name="Ruan X."/>
            <person name="Zhao L."/>
            <person name="Wei J."/>
            <person name="Que T."/>
            <person name="Du C."/>
            <person name="Cheng J."/>
            <person name="Dai P."/>
            <person name="Han X."/>
            <person name="Huang E."/>
            <person name="Gao Y."/>
            <person name="Liu J."/>
            <person name="Shao H."/>
            <person name="Ye R."/>
            <person name="Li L."/>
            <person name="Wei W."/>
            <person name="Wang X."/>
            <person name="Wang C."/>
            <person name="Huo Q."/>
            <person name="Li W."/>
            <person name="Guo W."/>
            <person name="Chen H."/>
            <person name="Chen S."/>
            <person name="Zhou L."/>
            <person name="Zhou L."/>
            <person name="Ni X."/>
            <person name="Tian J."/>
            <person name="Zhou Y."/>
            <person name="Sheng Y."/>
            <person name="Liu T."/>
            <person name="Pan Y."/>
            <person name="Xia L."/>
            <person name="Li J."/>
            <person name="Zhao F."/>
            <person name="Cao W."/>
        </authorList>
    </citation>
    <scope>NUCLEOTIDE SEQUENCE</scope>
    <source>
        <strain evidence="3">Rsan-2018</strain>
        <tissue evidence="3">Larvae</tissue>
    </source>
</reference>
<accession>A0A9D4SQ33</accession>
<dbReference type="Pfam" id="PF00041">
    <property type="entry name" value="fn3"/>
    <property type="match status" value="1"/>
</dbReference>
<dbReference type="SUPFAM" id="SSF49265">
    <property type="entry name" value="Fibronectin type III"/>
    <property type="match status" value="1"/>
</dbReference>
<organism evidence="3 4">
    <name type="scientific">Rhipicephalus sanguineus</name>
    <name type="common">Brown dog tick</name>
    <name type="synonym">Ixodes sanguineus</name>
    <dbReference type="NCBI Taxonomy" id="34632"/>
    <lineage>
        <taxon>Eukaryota</taxon>
        <taxon>Metazoa</taxon>
        <taxon>Ecdysozoa</taxon>
        <taxon>Arthropoda</taxon>
        <taxon>Chelicerata</taxon>
        <taxon>Arachnida</taxon>
        <taxon>Acari</taxon>
        <taxon>Parasitiformes</taxon>
        <taxon>Ixodida</taxon>
        <taxon>Ixodoidea</taxon>
        <taxon>Ixodidae</taxon>
        <taxon>Rhipicephalinae</taxon>
        <taxon>Rhipicephalus</taxon>
        <taxon>Rhipicephalus</taxon>
    </lineage>
</organism>
<keyword evidence="1" id="KW-0732">Signal</keyword>
<feature type="chain" id="PRO_5038976516" description="Fibronectin type-III domain-containing protein" evidence="1">
    <location>
        <begin position="34"/>
        <end position="217"/>
    </location>
</feature>
<dbReference type="Proteomes" id="UP000821837">
    <property type="component" value="Chromosome 8"/>
</dbReference>
<evidence type="ECO:0000256" key="1">
    <source>
        <dbReference type="SAM" id="SignalP"/>
    </source>
</evidence>
<sequence length="217" mass="24094">MGRIRTWRRPLPVAPLAWTGFYVFFCCSTLAVAQLPDTCTELPELNVTRNGSTIIFHRARPASSSQVNETSCICYPVLRDEQDFENFTCDNATSSHRTCDALPADQDNSVEVDISEQISSGESSICHFSNCGKKNCSIYDAPAKPEDLRVTTIETTSATIEWTEPRVKNGVLDGYIIKVCRRNEPVENKCTGAPTLHIMINDSSTTSYKLGRSRSVD</sequence>
<keyword evidence="4" id="KW-1185">Reference proteome</keyword>
<protein>
    <recommendedName>
        <fullName evidence="2">Fibronectin type-III domain-containing protein</fullName>
    </recommendedName>
</protein>
<dbReference type="CDD" id="cd00063">
    <property type="entry name" value="FN3"/>
    <property type="match status" value="1"/>
</dbReference>
<gene>
    <name evidence="3" type="ORF">HPB52_007648</name>
</gene>
<feature type="signal peptide" evidence="1">
    <location>
        <begin position="1"/>
        <end position="33"/>
    </location>
</feature>
<dbReference type="AlphaFoldDB" id="A0A9D4SQ33"/>
<name>A0A9D4SQ33_RHISA</name>
<proteinExistence type="predicted"/>
<evidence type="ECO:0000259" key="2">
    <source>
        <dbReference type="PROSITE" id="PS50853"/>
    </source>
</evidence>
<dbReference type="InterPro" id="IPR003961">
    <property type="entry name" value="FN3_dom"/>
</dbReference>
<dbReference type="VEuPathDB" id="VectorBase:RSAN_047913"/>
<evidence type="ECO:0000313" key="4">
    <source>
        <dbReference type="Proteomes" id="UP000821837"/>
    </source>
</evidence>
<dbReference type="InterPro" id="IPR013783">
    <property type="entry name" value="Ig-like_fold"/>
</dbReference>